<dbReference type="InterPro" id="IPR001789">
    <property type="entry name" value="Sig_transdc_resp-reg_receiver"/>
</dbReference>
<keyword evidence="8" id="KW-0902">Two-component regulatory system</keyword>
<dbReference type="PROSITE" id="PS50109">
    <property type="entry name" value="HIS_KIN"/>
    <property type="match status" value="1"/>
</dbReference>
<evidence type="ECO:0000256" key="9">
    <source>
        <dbReference type="ARBA" id="ARBA00023136"/>
    </source>
</evidence>
<organism evidence="15 16">
    <name type="scientific">Pseudodesulfovibrio alkaliphilus</name>
    <dbReference type="NCBI Taxonomy" id="2661613"/>
    <lineage>
        <taxon>Bacteria</taxon>
        <taxon>Pseudomonadati</taxon>
        <taxon>Thermodesulfobacteriota</taxon>
        <taxon>Desulfovibrionia</taxon>
        <taxon>Desulfovibrionales</taxon>
        <taxon>Desulfovibrionaceae</taxon>
    </lineage>
</organism>
<dbReference type="InterPro" id="IPR000014">
    <property type="entry name" value="PAS"/>
</dbReference>
<dbReference type="InterPro" id="IPR003661">
    <property type="entry name" value="HisK_dim/P_dom"/>
</dbReference>
<evidence type="ECO:0000313" key="16">
    <source>
        <dbReference type="Proteomes" id="UP000461162"/>
    </source>
</evidence>
<dbReference type="GO" id="GO:0006355">
    <property type="term" value="P:regulation of DNA-templated transcription"/>
    <property type="evidence" value="ECO:0007669"/>
    <property type="project" value="InterPro"/>
</dbReference>
<evidence type="ECO:0000259" key="12">
    <source>
        <dbReference type="PROSITE" id="PS50109"/>
    </source>
</evidence>
<feature type="domain" description="Response regulatory" evidence="13">
    <location>
        <begin position="820"/>
        <end position="939"/>
    </location>
</feature>
<dbReference type="InterPro" id="IPR036097">
    <property type="entry name" value="HisK_dim/P_sf"/>
</dbReference>
<name>A0A7K1KP60_9BACT</name>
<dbReference type="GO" id="GO:0000155">
    <property type="term" value="F:phosphorelay sensor kinase activity"/>
    <property type="evidence" value="ECO:0007669"/>
    <property type="project" value="InterPro"/>
</dbReference>
<dbReference type="PANTHER" id="PTHR45339">
    <property type="entry name" value="HYBRID SIGNAL TRANSDUCTION HISTIDINE KINASE J"/>
    <property type="match status" value="1"/>
</dbReference>
<dbReference type="SUPFAM" id="SSF47384">
    <property type="entry name" value="Homodimeric domain of signal transducing histidine kinase"/>
    <property type="match status" value="1"/>
</dbReference>
<feature type="domain" description="Histidine kinase" evidence="12">
    <location>
        <begin position="565"/>
        <end position="798"/>
    </location>
</feature>
<keyword evidence="6 11" id="KW-0812">Transmembrane</keyword>
<dbReference type="EMBL" id="WODC01000005">
    <property type="protein sequence ID" value="MUM77885.1"/>
    <property type="molecule type" value="Genomic_DNA"/>
</dbReference>
<dbReference type="Proteomes" id="UP000461162">
    <property type="component" value="Unassembled WGS sequence"/>
</dbReference>
<dbReference type="GO" id="GO:0005886">
    <property type="term" value="C:plasma membrane"/>
    <property type="evidence" value="ECO:0007669"/>
    <property type="project" value="UniProtKB-SubCell"/>
</dbReference>
<dbReference type="InterPro" id="IPR004358">
    <property type="entry name" value="Sig_transdc_His_kin-like_C"/>
</dbReference>
<dbReference type="Pfam" id="PF00072">
    <property type="entry name" value="Response_reg"/>
    <property type="match status" value="1"/>
</dbReference>
<dbReference type="Gene3D" id="3.30.565.10">
    <property type="entry name" value="Histidine kinase-like ATPase, C-terminal domain"/>
    <property type="match status" value="1"/>
</dbReference>
<evidence type="ECO:0000256" key="11">
    <source>
        <dbReference type="SAM" id="Phobius"/>
    </source>
</evidence>
<dbReference type="FunFam" id="3.30.565.10:FF:000010">
    <property type="entry name" value="Sensor histidine kinase RcsC"/>
    <property type="match status" value="1"/>
</dbReference>
<dbReference type="Gene3D" id="3.40.50.2300">
    <property type="match status" value="1"/>
</dbReference>
<dbReference type="SUPFAM" id="SSF55785">
    <property type="entry name" value="PYP-like sensor domain (PAS domain)"/>
    <property type="match status" value="1"/>
</dbReference>
<keyword evidence="4" id="KW-1003">Cell membrane</keyword>
<keyword evidence="9 11" id="KW-0472">Membrane</keyword>
<evidence type="ECO:0000256" key="1">
    <source>
        <dbReference type="ARBA" id="ARBA00000085"/>
    </source>
</evidence>
<dbReference type="PRINTS" id="PR00344">
    <property type="entry name" value="BCTRLSENSOR"/>
</dbReference>
<comment type="catalytic activity">
    <reaction evidence="1">
        <text>ATP + protein L-histidine = ADP + protein N-phospho-L-histidine.</text>
        <dbReference type="EC" id="2.7.13.3"/>
    </reaction>
</comment>
<keyword evidence="16" id="KW-1185">Reference proteome</keyword>
<dbReference type="Pfam" id="PF02518">
    <property type="entry name" value="HATPase_c"/>
    <property type="match status" value="1"/>
</dbReference>
<sequence>MLRERSFSAIIFLSIATMSVLVSFAGIILWAIEKYGDFQDEATRVRLEFVERNKSEITYQVDRAVEYIAHQSALTRGRVRESVRGRTLEAVAIAQSLVDRYAGSMDKPALQNLVLETLRSIRFNDGLGYYFATRMDGTELLFTDKPELEGVNLLDMRSGDGRSVIRDMIALAREHGQGFYEYTWTKPDTRGNDHPKIAFIKYFEPFDCLIGTGEYVEDHARLLRQTTLDWLVRVRFGASGYLFGSTMEGDPLFTNGVITQGQPSIWDMADPDGVKIIQLQHEKALLPGGGFLEYLWNKLDGAAPSPKIAFVRGVPEWGWIIGSGFYVDEVESEIAARRVLLHDDLLNGLLRAAMLCVLLVVLALFAARLLSGRVSRQLDELTGFLSSAAKHKTRLDPTRLGLAEFKTIATSVNAMLEARDTAEEWLRESEERNRLLADLTTEGVVVHRRGIAIDLNASMAALFGFSHDELLGRNLLDFIHEEDQGLVRQSMDREVVAPYTARIRRRDGSYFQAEIEARNFLLRGEVCRVAAVRDITVRKQAEEALLAAKSAAEAASRSKSEFLANMSHEIRTPLGGMQGMLELLQTTQLDQEQRQYAGFAMDAAKRLTRLLGDILDLSRIEAGKLTILTDPFDLRESLRSLEQLFRPGATQAGNSLEFRIAKDIPALVIGDAVRLQQVASNIVGNALKFTRGGAVTVQVSLLSSEQADAPADTNAKPHAQCRILFSISDTGPGIPDEAQSRLFQPFTQLGEGTRRQHQGAGLGLSICKRLVELMGGTMSIESEIGVGTTVHFQIPFGLGRAIAKEAAPGKQTDSPIAPCRILVAEDSRVNRLATTRLLEKDGHTVVAVENGRQALDALSATRFDVVFMDIQMPVIDGLEATRAIRNGAAGHYHRDIPIIALTAYAMAGDRESFLDQGMNGYLAKPVDREEMRQQLRLVLKNR</sequence>
<dbReference type="InterPro" id="IPR005467">
    <property type="entry name" value="His_kinase_dom"/>
</dbReference>
<comment type="subcellular location">
    <subcellularLocation>
        <location evidence="2">Cell membrane</location>
        <topology evidence="2">Multi-pass membrane protein</topology>
    </subcellularLocation>
</comment>
<evidence type="ECO:0000256" key="7">
    <source>
        <dbReference type="ARBA" id="ARBA00022989"/>
    </source>
</evidence>
<dbReference type="SMART" id="SM00091">
    <property type="entry name" value="PAS"/>
    <property type="match status" value="1"/>
</dbReference>
<dbReference type="InterPro" id="IPR036890">
    <property type="entry name" value="HATPase_C_sf"/>
</dbReference>
<dbReference type="SMART" id="SM00388">
    <property type="entry name" value="HisKA"/>
    <property type="match status" value="1"/>
</dbReference>
<dbReference type="Pfam" id="PF00989">
    <property type="entry name" value="PAS"/>
    <property type="match status" value="1"/>
</dbReference>
<evidence type="ECO:0000313" key="15">
    <source>
        <dbReference type="EMBL" id="MUM77885.1"/>
    </source>
</evidence>
<dbReference type="SUPFAM" id="SSF52172">
    <property type="entry name" value="CheY-like"/>
    <property type="match status" value="1"/>
</dbReference>
<dbReference type="NCBIfam" id="TIGR00229">
    <property type="entry name" value="sensory_box"/>
    <property type="match status" value="1"/>
</dbReference>
<evidence type="ECO:0000256" key="4">
    <source>
        <dbReference type="ARBA" id="ARBA00022475"/>
    </source>
</evidence>
<accession>A0A7K1KP60</accession>
<keyword evidence="7 11" id="KW-1133">Transmembrane helix</keyword>
<dbReference type="InterPro" id="IPR003594">
    <property type="entry name" value="HATPase_dom"/>
</dbReference>
<evidence type="ECO:0000256" key="2">
    <source>
        <dbReference type="ARBA" id="ARBA00004651"/>
    </source>
</evidence>
<protein>
    <recommendedName>
        <fullName evidence="3">histidine kinase</fullName>
        <ecNumber evidence="3">2.7.13.3</ecNumber>
    </recommendedName>
</protein>
<evidence type="ECO:0000259" key="13">
    <source>
        <dbReference type="PROSITE" id="PS50110"/>
    </source>
</evidence>
<reference evidence="15 16" key="1">
    <citation type="submission" date="2019-11" db="EMBL/GenBank/DDBJ databases">
        <title>Pseudodesulfovibrio alkaliphilus, sp. nov., an alkaliphilic sulfate-reducing bacteria from mud volcano of Taman peninsula, Russia.</title>
        <authorList>
            <person name="Frolova A."/>
            <person name="Merkel A.Y."/>
            <person name="Slobodkin A.I."/>
        </authorList>
    </citation>
    <scope>NUCLEOTIDE SEQUENCE [LARGE SCALE GENOMIC DNA]</scope>
    <source>
        <strain evidence="15 16">F-1</strain>
    </source>
</reference>
<dbReference type="RefSeq" id="WP_155934472.1">
    <property type="nucleotide sequence ID" value="NZ_WODC01000005.1"/>
</dbReference>
<dbReference type="Gene3D" id="3.30.450.20">
    <property type="entry name" value="PAS domain"/>
    <property type="match status" value="3"/>
</dbReference>
<dbReference type="InterPro" id="IPR011006">
    <property type="entry name" value="CheY-like_superfamily"/>
</dbReference>
<evidence type="ECO:0000256" key="3">
    <source>
        <dbReference type="ARBA" id="ARBA00012438"/>
    </source>
</evidence>
<evidence type="ECO:0000256" key="8">
    <source>
        <dbReference type="ARBA" id="ARBA00023012"/>
    </source>
</evidence>
<dbReference type="Gene3D" id="1.10.287.130">
    <property type="match status" value="1"/>
</dbReference>
<dbReference type="InterPro" id="IPR033480">
    <property type="entry name" value="sCache_2"/>
</dbReference>
<comment type="caution">
    <text evidence="15">The sequence shown here is derived from an EMBL/GenBank/DDBJ whole genome shotgun (WGS) entry which is preliminary data.</text>
</comment>
<dbReference type="CDD" id="cd16922">
    <property type="entry name" value="HATPase_EvgS-ArcB-TorS-like"/>
    <property type="match status" value="1"/>
</dbReference>
<dbReference type="InterPro" id="IPR035965">
    <property type="entry name" value="PAS-like_dom_sf"/>
</dbReference>
<dbReference type="PROSITE" id="PS50110">
    <property type="entry name" value="RESPONSE_REGULATORY"/>
    <property type="match status" value="1"/>
</dbReference>
<evidence type="ECO:0000256" key="6">
    <source>
        <dbReference type="ARBA" id="ARBA00022692"/>
    </source>
</evidence>
<dbReference type="PANTHER" id="PTHR45339:SF1">
    <property type="entry name" value="HYBRID SIGNAL TRANSDUCTION HISTIDINE KINASE J"/>
    <property type="match status" value="1"/>
</dbReference>
<dbReference type="CDD" id="cd00082">
    <property type="entry name" value="HisKA"/>
    <property type="match status" value="1"/>
</dbReference>
<dbReference type="InterPro" id="IPR013767">
    <property type="entry name" value="PAS_fold"/>
</dbReference>
<dbReference type="Pfam" id="PF08269">
    <property type="entry name" value="dCache_2"/>
    <property type="match status" value="1"/>
</dbReference>
<dbReference type="SMART" id="SM00448">
    <property type="entry name" value="REC"/>
    <property type="match status" value="1"/>
</dbReference>
<feature type="transmembrane region" description="Helical" evidence="11">
    <location>
        <begin position="7"/>
        <end position="32"/>
    </location>
</feature>
<proteinExistence type="predicted"/>
<dbReference type="AlphaFoldDB" id="A0A7K1KP60"/>
<dbReference type="EC" id="2.7.13.3" evidence="3"/>
<evidence type="ECO:0000256" key="5">
    <source>
        <dbReference type="ARBA" id="ARBA00022553"/>
    </source>
</evidence>
<dbReference type="PROSITE" id="PS50112">
    <property type="entry name" value="PAS"/>
    <property type="match status" value="1"/>
</dbReference>
<dbReference type="InterPro" id="IPR004010">
    <property type="entry name" value="Double_Cache_2"/>
</dbReference>
<keyword evidence="5 10" id="KW-0597">Phosphoprotein</keyword>
<feature type="transmembrane region" description="Helical" evidence="11">
    <location>
        <begin position="348"/>
        <end position="367"/>
    </location>
</feature>
<dbReference type="SMART" id="SM01049">
    <property type="entry name" value="Cache_2"/>
    <property type="match status" value="1"/>
</dbReference>
<evidence type="ECO:0000256" key="10">
    <source>
        <dbReference type="PROSITE-ProRule" id="PRU00169"/>
    </source>
</evidence>
<feature type="domain" description="PAS" evidence="14">
    <location>
        <begin position="428"/>
        <end position="498"/>
    </location>
</feature>
<dbReference type="SMART" id="SM00387">
    <property type="entry name" value="HATPase_c"/>
    <property type="match status" value="1"/>
</dbReference>
<feature type="modified residue" description="4-aspartylphosphate" evidence="10">
    <location>
        <position position="869"/>
    </location>
</feature>
<evidence type="ECO:0000259" key="14">
    <source>
        <dbReference type="PROSITE" id="PS50112"/>
    </source>
</evidence>
<dbReference type="SUPFAM" id="SSF55874">
    <property type="entry name" value="ATPase domain of HSP90 chaperone/DNA topoisomerase II/histidine kinase"/>
    <property type="match status" value="1"/>
</dbReference>
<dbReference type="Pfam" id="PF00512">
    <property type="entry name" value="HisKA"/>
    <property type="match status" value="1"/>
</dbReference>
<dbReference type="CDD" id="cd00130">
    <property type="entry name" value="PAS"/>
    <property type="match status" value="1"/>
</dbReference>
<dbReference type="CDD" id="cd17546">
    <property type="entry name" value="REC_hyHK_CKI1_RcsC-like"/>
    <property type="match status" value="1"/>
</dbReference>
<gene>
    <name evidence="15" type="ORF">GKC30_09585</name>
</gene>